<comment type="similarity">
    <text evidence="1">Belongs to the aldehyde dehydrogenase family.</text>
</comment>
<dbReference type="EMBL" id="UINC01014542">
    <property type="protein sequence ID" value="SVA61958.1"/>
    <property type="molecule type" value="Genomic_DNA"/>
</dbReference>
<dbReference type="AlphaFoldDB" id="A0A381XB81"/>
<dbReference type="InterPro" id="IPR016162">
    <property type="entry name" value="Ald_DH_N"/>
</dbReference>
<protein>
    <recommendedName>
        <fullName evidence="4">Aldehyde dehydrogenase domain-containing protein</fullName>
    </recommendedName>
</protein>
<dbReference type="Gene3D" id="3.40.605.10">
    <property type="entry name" value="Aldehyde Dehydrogenase, Chain A, domain 1"/>
    <property type="match status" value="1"/>
</dbReference>
<reference evidence="3" key="1">
    <citation type="submission" date="2018-05" db="EMBL/GenBank/DDBJ databases">
        <authorList>
            <person name="Lanie J.A."/>
            <person name="Ng W.-L."/>
            <person name="Kazmierczak K.M."/>
            <person name="Andrzejewski T.M."/>
            <person name="Davidsen T.M."/>
            <person name="Wayne K.J."/>
            <person name="Tettelin H."/>
            <person name="Glass J.I."/>
            <person name="Rusch D."/>
            <person name="Podicherti R."/>
            <person name="Tsui H.-C.T."/>
            <person name="Winkler M.E."/>
        </authorList>
    </citation>
    <scope>NUCLEOTIDE SEQUENCE</scope>
</reference>
<dbReference type="PANTHER" id="PTHR43720">
    <property type="entry name" value="2-AMINOMUCONIC SEMIALDEHYDE DEHYDROGENASE"/>
    <property type="match status" value="1"/>
</dbReference>
<evidence type="ECO:0000313" key="3">
    <source>
        <dbReference type="EMBL" id="SVA61958.1"/>
    </source>
</evidence>
<dbReference type="InterPro" id="IPR016161">
    <property type="entry name" value="Ald_DH/histidinol_DH"/>
</dbReference>
<evidence type="ECO:0000256" key="2">
    <source>
        <dbReference type="ARBA" id="ARBA00023027"/>
    </source>
</evidence>
<dbReference type="PANTHER" id="PTHR43720:SF2">
    <property type="entry name" value="2-AMINOMUCONIC SEMIALDEHYDE DEHYDROGENASE"/>
    <property type="match status" value="1"/>
</dbReference>
<keyword evidence="2" id="KW-0520">NAD</keyword>
<name>A0A381XB81_9ZZZZ</name>
<gene>
    <name evidence="3" type="ORF">METZ01_LOCUS114812</name>
</gene>
<proteinExistence type="inferred from homology"/>
<organism evidence="3">
    <name type="scientific">marine metagenome</name>
    <dbReference type="NCBI Taxonomy" id="408172"/>
    <lineage>
        <taxon>unclassified sequences</taxon>
        <taxon>metagenomes</taxon>
        <taxon>ecological metagenomes</taxon>
    </lineage>
</organism>
<feature type="non-terminal residue" evidence="3">
    <location>
        <position position="183"/>
    </location>
</feature>
<evidence type="ECO:0000256" key="1">
    <source>
        <dbReference type="ARBA" id="ARBA00009986"/>
    </source>
</evidence>
<evidence type="ECO:0008006" key="4">
    <source>
        <dbReference type="Google" id="ProtNLM"/>
    </source>
</evidence>
<accession>A0A381XB81</accession>
<dbReference type="GO" id="GO:0016620">
    <property type="term" value="F:oxidoreductase activity, acting on the aldehyde or oxo group of donors, NAD or NADP as acceptor"/>
    <property type="evidence" value="ECO:0007669"/>
    <property type="project" value="TreeGrafter"/>
</dbReference>
<dbReference type="SUPFAM" id="SSF53720">
    <property type="entry name" value="ALDH-like"/>
    <property type="match status" value="1"/>
</dbReference>
<sequence>MINIPVLRWGEAYESLDTDEVFHHRTGEVLAKVGQANPGLLARDMRKANRAREVLREIPIKDLVEMMKRAGDLYLNATLPLGDGEQSPDDFARQQSASTGLPEHMCKFNMEKNHFVLNNMDQILDALTRGLDIDILQRGFGVEARGVPVSYQAQSPVLGMVLPSNSPGVHTLWMPVIPMQIGL</sequence>